<dbReference type="AlphaFoldDB" id="A0AAW2ER66"/>
<proteinExistence type="predicted"/>
<sequence length="88" mass="10407">MVRPRERNFPTINRYSFFEMRRTVFIRDVSHRIKKLFTHFSSLTTSKKALGTNIFLMSLPHLLLSTDRFAIRGIFLRIGGLMQMYHSG</sequence>
<gene>
    <name evidence="1" type="ORF">PUN28_016147</name>
</gene>
<organism evidence="1 2">
    <name type="scientific">Cardiocondyla obscurior</name>
    <dbReference type="NCBI Taxonomy" id="286306"/>
    <lineage>
        <taxon>Eukaryota</taxon>
        <taxon>Metazoa</taxon>
        <taxon>Ecdysozoa</taxon>
        <taxon>Arthropoda</taxon>
        <taxon>Hexapoda</taxon>
        <taxon>Insecta</taxon>
        <taxon>Pterygota</taxon>
        <taxon>Neoptera</taxon>
        <taxon>Endopterygota</taxon>
        <taxon>Hymenoptera</taxon>
        <taxon>Apocrita</taxon>
        <taxon>Aculeata</taxon>
        <taxon>Formicoidea</taxon>
        <taxon>Formicidae</taxon>
        <taxon>Myrmicinae</taxon>
        <taxon>Cardiocondyla</taxon>
    </lineage>
</organism>
<comment type="caution">
    <text evidence="1">The sequence shown here is derived from an EMBL/GenBank/DDBJ whole genome shotgun (WGS) entry which is preliminary data.</text>
</comment>
<evidence type="ECO:0000313" key="1">
    <source>
        <dbReference type="EMBL" id="KAL0106243.1"/>
    </source>
</evidence>
<accession>A0AAW2ER66</accession>
<evidence type="ECO:0000313" key="2">
    <source>
        <dbReference type="Proteomes" id="UP001430953"/>
    </source>
</evidence>
<keyword evidence="2" id="KW-1185">Reference proteome</keyword>
<dbReference type="Proteomes" id="UP001430953">
    <property type="component" value="Unassembled WGS sequence"/>
</dbReference>
<dbReference type="EMBL" id="JADYXP020000018">
    <property type="protein sequence ID" value="KAL0106243.1"/>
    <property type="molecule type" value="Genomic_DNA"/>
</dbReference>
<reference evidence="1 2" key="1">
    <citation type="submission" date="2023-03" db="EMBL/GenBank/DDBJ databases">
        <title>High recombination rates correlate with genetic variation in Cardiocondyla obscurior ants.</title>
        <authorList>
            <person name="Errbii M."/>
        </authorList>
    </citation>
    <scope>NUCLEOTIDE SEQUENCE [LARGE SCALE GENOMIC DNA]</scope>
    <source>
        <strain evidence="1">Alpha-2009</strain>
        <tissue evidence="1">Whole body</tissue>
    </source>
</reference>
<name>A0AAW2ER66_9HYME</name>
<protein>
    <submittedName>
        <fullName evidence="1">Uncharacterized protein</fullName>
    </submittedName>
</protein>